<organism evidence="1 2">
    <name type="scientific">Emericella nidulans (strain FGSC A4 / ATCC 38163 / CBS 112.46 / NRRL 194 / M139)</name>
    <name type="common">Aspergillus nidulans</name>
    <dbReference type="NCBI Taxonomy" id="227321"/>
    <lineage>
        <taxon>Eukaryota</taxon>
        <taxon>Fungi</taxon>
        <taxon>Dikarya</taxon>
        <taxon>Ascomycota</taxon>
        <taxon>Pezizomycotina</taxon>
        <taxon>Eurotiomycetes</taxon>
        <taxon>Eurotiomycetidae</taxon>
        <taxon>Eurotiales</taxon>
        <taxon>Aspergillaceae</taxon>
        <taxon>Aspergillus</taxon>
        <taxon>Aspergillus subgen. Nidulantes</taxon>
    </lineage>
</organism>
<dbReference type="Proteomes" id="UP000000560">
    <property type="component" value="Chromosome II"/>
</dbReference>
<name>Q5AV27_EMENI</name>
<dbReference type="HOGENOM" id="CLU_2038047_0_0_1"/>
<dbReference type="EMBL" id="BN001302">
    <property type="protein sequence ID" value="CBF73388.1"/>
    <property type="molecule type" value="Genomic_DNA"/>
</dbReference>
<dbReference type="RefSeq" id="XP_681122.1">
    <property type="nucleotide sequence ID" value="XM_676030.1"/>
</dbReference>
<dbReference type="InParanoid" id="Q5AV27"/>
<dbReference type="GeneID" id="2869263"/>
<keyword evidence="2" id="KW-1185">Reference proteome</keyword>
<accession>C8V3L4</accession>
<dbReference type="KEGG" id="ani:ANIA_07853"/>
<sequence>MGNPNCCSVAASLILDHQNEQPQCPLPFCALIFICGGLPLPILASWGLPISAAAWEVHERTAHELWEQAGAVESILTACQARLDAVQAWPTANRLFADPESKNLCTPAAIDPHNVFRLGLT</sequence>
<protein>
    <submittedName>
        <fullName evidence="1">Uncharacterized protein</fullName>
    </submittedName>
</protein>
<reference evidence="2" key="1">
    <citation type="journal article" date="2005" name="Nature">
        <title>Sequencing of Aspergillus nidulans and comparative analysis with A. fumigatus and A. oryzae.</title>
        <authorList>
            <person name="Galagan J.E."/>
            <person name="Calvo S.E."/>
            <person name="Cuomo C."/>
            <person name="Ma L.J."/>
            <person name="Wortman J.R."/>
            <person name="Batzoglou S."/>
            <person name="Lee S.I."/>
            <person name="Basturkmen M."/>
            <person name="Spevak C.C."/>
            <person name="Clutterbuck J."/>
            <person name="Kapitonov V."/>
            <person name="Jurka J."/>
            <person name="Scazzocchio C."/>
            <person name="Farman M."/>
            <person name="Butler J."/>
            <person name="Purcell S."/>
            <person name="Harris S."/>
            <person name="Braus G.H."/>
            <person name="Draht O."/>
            <person name="Busch S."/>
            <person name="D'Enfert C."/>
            <person name="Bouchier C."/>
            <person name="Goldman G.H."/>
            <person name="Bell-Pedersen D."/>
            <person name="Griffiths-Jones S."/>
            <person name="Doonan J.H."/>
            <person name="Yu J."/>
            <person name="Vienken K."/>
            <person name="Pain A."/>
            <person name="Freitag M."/>
            <person name="Selker E.U."/>
            <person name="Archer D.B."/>
            <person name="Penalva M.A."/>
            <person name="Oakley B.R."/>
            <person name="Momany M."/>
            <person name="Tanaka T."/>
            <person name="Kumagai T."/>
            <person name="Asai K."/>
            <person name="Machida M."/>
            <person name="Nierman W.C."/>
            <person name="Denning D.W."/>
            <person name="Caddick M."/>
            <person name="Hynes M."/>
            <person name="Paoletti M."/>
            <person name="Fischer R."/>
            <person name="Miller B."/>
            <person name="Dyer P."/>
            <person name="Sachs M.S."/>
            <person name="Osmani S.A."/>
            <person name="Birren B.W."/>
        </authorList>
    </citation>
    <scope>NUCLEOTIDE SEQUENCE [LARGE SCALE GENOMIC DNA]</scope>
    <source>
        <strain evidence="2">FGSC A4 / ATCC 38163 / CBS 112.46 / NRRL 194 / M139</strain>
    </source>
</reference>
<dbReference type="AlphaFoldDB" id="Q5AV27"/>
<reference evidence="2" key="2">
    <citation type="journal article" date="2009" name="Fungal Genet. Biol.">
        <title>The 2008 update of the Aspergillus nidulans genome annotation: a community effort.</title>
        <authorList>
            <person name="Wortman J.R."/>
            <person name="Gilsenan J.M."/>
            <person name="Joardar V."/>
            <person name="Deegan J."/>
            <person name="Clutterbuck J."/>
            <person name="Andersen M.R."/>
            <person name="Archer D."/>
            <person name="Bencina M."/>
            <person name="Braus G."/>
            <person name="Coutinho P."/>
            <person name="von Dohren H."/>
            <person name="Doonan J."/>
            <person name="Driessen A.J."/>
            <person name="Durek P."/>
            <person name="Espeso E."/>
            <person name="Fekete E."/>
            <person name="Flipphi M."/>
            <person name="Estrada C.G."/>
            <person name="Geysens S."/>
            <person name="Goldman G."/>
            <person name="de Groot P.W."/>
            <person name="Hansen K."/>
            <person name="Harris S.D."/>
            <person name="Heinekamp T."/>
            <person name="Helmstaedt K."/>
            <person name="Henrissat B."/>
            <person name="Hofmann G."/>
            <person name="Homan T."/>
            <person name="Horio T."/>
            <person name="Horiuchi H."/>
            <person name="James S."/>
            <person name="Jones M."/>
            <person name="Karaffa L."/>
            <person name="Karanyi Z."/>
            <person name="Kato M."/>
            <person name="Keller N."/>
            <person name="Kelly D.E."/>
            <person name="Kiel J.A."/>
            <person name="Kim J.M."/>
            <person name="van der Klei I.J."/>
            <person name="Klis F.M."/>
            <person name="Kovalchuk A."/>
            <person name="Krasevec N."/>
            <person name="Kubicek C.P."/>
            <person name="Liu B."/>
            <person name="Maccabe A."/>
            <person name="Meyer V."/>
            <person name="Mirabito P."/>
            <person name="Miskei M."/>
            <person name="Mos M."/>
            <person name="Mullins J."/>
            <person name="Nelson D.R."/>
            <person name="Nielsen J."/>
            <person name="Oakley B.R."/>
            <person name="Osmani S.A."/>
            <person name="Pakula T."/>
            <person name="Paszewski A."/>
            <person name="Paulsen I."/>
            <person name="Pilsyk S."/>
            <person name="Pocsi I."/>
            <person name="Punt P.J."/>
            <person name="Ram A.F."/>
            <person name="Ren Q."/>
            <person name="Robellet X."/>
            <person name="Robson G."/>
            <person name="Seiboth B."/>
            <person name="van Solingen P."/>
            <person name="Specht T."/>
            <person name="Sun J."/>
            <person name="Taheri-Talesh N."/>
            <person name="Takeshita N."/>
            <person name="Ussery D."/>
            <person name="vanKuyk P.A."/>
            <person name="Visser H."/>
            <person name="van de Vondervoort P.J."/>
            <person name="de Vries R.P."/>
            <person name="Walton J."/>
            <person name="Xiang X."/>
            <person name="Xiong Y."/>
            <person name="Zeng A.P."/>
            <person name="Brandt B.W."/>
            <person name="Cornell M.J."/>
            <person name="van den Hondel C.A."/>
            <person name="Visser J."/>
            <person name="Oliver S.G."/>
            <person name="Turner G."/>
        </authorList>
    </citation>
    <scope>GENOME REANNOTATION</scope>
    <source>
        <strain evidence="2">FGSC A4 / ATCC 38163 / CBS 112.46 / NRRL 194 / M139</strain>
    </source>
</reference>
<proteinExistence type="predicted"/>
<dbReference type="OrthoDB" id="2094269at2759"/>
<gene>
    <name evidence="1" type="ORF">ANIA_07853</name>
</gene>
<evidence type="ECO:0000313" key="1">
    <source>
        <dbReference type="EMBL" id="CBF73388.1"/>
    </source>
</evidence>
<accession>Q5AV27</accession>
<evidence type="ECO:0000313" key="2">
    <source>
        <dbReference type="Proteomes" id="UP000000560"/>
    </source>
</evidence>